<dbReference type="EMBL" id="CAJVPQ010001739">
    <property type="protein sequence ID" value="CAG8567562.1"/>
    <property type="molecule type" value="Genomic_DNA"/>
</dbReference>
<accession>A0A9N9FZ39</accession>
<organism evidence="2 3">
    <name type="scientific">Funneliformis caledonium</name>
    <dbReference type="NCBI Taxonomy" id="1117310"/>
    <lineage>
        <taxon>Eukaryota</taxon>
        <taxon>Fungi</taxon>
        <taxon>Fungi incertae sedis</taxon>
        <taxon>Mucoromycota</taxon>
        <taxon>Glomeromycotina</taxon>
        <taxon>Glomeromycetes</taxon>
        <taxon>Glomerales</taxon>
        <taxon>Glomeraceae</taxon>
        <taxon>Funneliformis</taxon>
    </lineage>
</organism>
<proteinExistence type="predicted"/>
<dbReference type="Proteomes" id="UP000789570">
    <property type="component" value="Unassembled WGS sequence"/>
</dbReference>
<feature type="region of interest" description="Disordered" evidence="1">
    <location>
        <begin position="95"/>
        <end position="117"/>
    </location>
</feature>
<gene>
    <name evidence="2" type="ORF">FCALED_LOCUS6927</name>
</gene>
<dbReference type="OrthoDB" id="3983163at2759"/>
<sequence>MNNEEPSLSAVKQKPKCTLSELVQYQSYIFNEFNIFKCRIRCTGKPTIEITPVYDSEGNPIAPGHPASYSTLQESKRYDPRKQFLAVLGKHFDGKTAQRRGTVQEKPSNNLPSLRTC</sequence>
<protein>
    <submittedName>
        <fullName evidence="2">7857_t:CDS:1</fullName>
    </submittedName>
</protein>
<evidence type="ECO:0000313" key="2">
    <source>
        <dbReference type="EMBL" id="CAG8567562.1"/>
    </source>
</evidence>
<comment type="caution">
    <text evidence="2">The sequence shown here is derived from an EMBL/GenBank/DDBJ whole genome shotgun (WGS) entry which is preliminary data.</text>
</comment>
<dbReference type="AlphaFoldDB" id="A0A9N9FZ39"/>
<feature type="compositionally biased region" description="Polar residues" evidence="1">
    <location>
        <begin position="99"/>
        <end position="117"/>
    </location>
</feature>
<keyword evidence="3" id="KW-1185">Reference proteome</keyword>
<name>A0A9N9FZ39_9GLOM</name>
<evidence type="ECO:0000256" key="1">
    <source>
        <dbReference type="SAM" id="MobiDB-lite"/>
    </source>
</evidence>
<reference evidence="2" key="1">
    <citation type="submission" date="2021-06" db="EMBL/GenBank/DDBJ databases">
        <authorList>
            <person name="Kallberg Y."/>
            <person name="Tangrot J."/>
            <person name="Rosling A."/>
        </authorList>
    </citation>
    <scope>NUCLEOTIDE SEQUENCE</scope>
    <source>
        <strain evidence="2">UK204</strain>
    </source>
</reference>
<evidence type="ECO:0000313" key="3">
    <source>
        <dbReference type="Proteomes" id="UP000789570"/>
    </source>
</evidence>